<proteinExistence type="predicted"/>
<evidence type="ECO:0000256" key="8">
    <source>
        <dbReference type="ARBA" id="ARBA00023136"/>
    </source>
</evidence>
<dbReference type="GO" id="GO:0015288">
    <property type="term" value="F:porin activity"/>
    <property type="evidence" value="ECO:0007669"/>
    <property type="project" value="UniProtKB-KW"/>
</dbReference>
<dbReference type="InterPro" id="IPR006665">
    <property type="entry name" value="OmpA-like"/>
</dbReference>
<evidence type="ECO:0000313" key="14">
    <source>
        <dbReference type="Proteomes" id="UP000580839"/>
    </source>
</evidence>
<evidence type="ECO:0000256" key="3">
    <source>
        <dbReference type="ARBA" id="ARBA00022452"/>
    </source>
</evidence>
<dbReference type="Pfam" id="PF13505">
    <property type="entry name" value="OMP_b-brl"/>
    <property type="match status" value="1"/>
</dbReference>
<dbReference type="SUPFAM" id="SSF56925">
    <property type="entry name" value="OMPA-like"/>
    <property type="match status" value="1"/>
</dbReference>
<dbReference type="InterPro" id="IPR027385">
    <property type="entry name" value="Beta-barrel_OMP"/>
</dbReference>
<feature type="domain" description="OmpA-like" evidence="12">
    <location>
        <begin position="345"/>
        <end position="464"/>
    </location>
</feature>
<dbReference type="GO" id="GO:0005509">
    <property type="term" value="F:calcium ion binding"/>
    <property type="evidence" value="ECO:0007669"/>
    <property type="project" value="InterPro"/>
</dbReference>
<dbReference type="Gene3D" id="3.30.1330.60">
    <property type="entry name" value="OmpA-like domain"/>
    <property type="match status" value="1"/>
</dbReference>
<accession>A0A849SZR7</accession>
<dbReference type="PRINTS" id="PR01021">
    <property type="entry name" value="OMPADOMAIN"/>
</dbReference>
<dbReference type="InterPro" id="IPR028974">
    <property type="entry name" value="TSP_type-3_rpt"/>
</dbReference>
<gene>
    <name evidence="13" type="ORF">HOP12_10460</name>
</gene>
<dbReference type="InterPro" id="IPR011250">
    <property type="entry name" value="OMP/PagP_B-barrel"/>
</dbReference>
<comment type="caution">
    <text evidence="13">The sequence shown here is derived from an EMBL/GenBank/DDBJ whole genome shotgun (WGS) entry which is preliminary data.</text>
</comment>
<evidence type="ECO:0000256" key="7">
    <source>
        <dbReference type="ARBA" id="ARBA00023114"/>
    </source>
</evidence>
<dbReference type="Gene3D" id="2.40.160.20">
    <property type="match status" value="1"/>
</dbReference>
<dbReference type="GO" id="GO:0046930">
    <property type="term" value="C:pore complex"/>
    <property type="evidence" value="ECO:0007669"/>
    <property type="project" value="UniProtKB-KW"/>
</dbReference>
<evidence type="ECO:0000313" key="13">
    <source>
        <dbReference type="EMBL" id="NOT34579.1"/>
    </source>
</evidence>
<keyword evidence="5 11" id="KW-0732">Signal</keyword>
<dbReference type="EMBL" id="JABFRW010000132">
    <property type="protein sequence ID" value="NOT34579.1"/>
    <property type="molecule type" value="Genomic_DNA"/>
</dbReference>
<evidence type="ECO:0000256" key="4">
    <source>
        <dbReference type="ARBA" id="ARBA00022692"/>
    </source>
</evidence>
<dbReference type="Gene3D" id="4.10.1080.10">
    <property type="entry name" value="TSP type-3 repeat"/>
    <property type="match status" value="1"/>
</dbReference>
<keyword evidence="3" id="KW-1134">Transmembrane beta strand</keyword>
<evidence type="ECO:0000256" key="1">
    <source>
        <dbReference type="ARBA" id="ARBA00004571"/>
    </source>
</evidence>
<protein>
    <submittedName>
        <fullName evidence="13">OmpA family protein</fullName>
    </submittedName>
</protein>
<keyword evidence="4" id="KW-0812">Transmembrane</keyword>
<dbReference type="InterPro" id="IPR036737">
    <property type="entry name" value="OmpA-like_sf"/>
</dbReference>
<feature type="chain" id="PRO_5032366350" evidence="11">
    <location>
        <begin position="22"/>
        <end position="489"/>
    </location>
</feature>
<keyword evidence="9" id="KW-0998">Cell outer membrane</keyword>
<comment type="subcellular location">
    <subcellularLocation>
        <location evidence="1">Cell outer membrane</location>
        <topology evidence="1">Multi-pass membrane protein</topology>
    </subcellularLocation>
</comment>
<sequence length="489" mass="52384">MRRRLWWSLVLVSLFAAPVHAQVAGTPWEFSGFAGIFSPDARARVETGPAAGFTLGYRWQSWFVTEGYALYAPSSADTFPGGDATFMTGGIALRFNLRPAEQRVVPFIQAGVGYAQSSLDGAIPKDLERGAPQLGMGALFSLFGSPRTSLRLEVRDVMFRDRDSKEFSNHVGAYAGIQFTLGGKNKDIDLDGVRDWLDQCPATPIGAKVDARGCPTDGDGDGVFDGIDKCDGTPKGATVDKNGCPSDADGDGVFDGLDTCAETPKGATVDAKGCPSDADSDKVFDGLDQCPNTPTGATVDDKGCPSDSDGDGVFDGLDQCEATPAGLRVDDKGCPIELVERETELLDTGTIRLQNVNFETAKSDILAESFPTLDAVAALMVKWPQLKIEIGGHTDGRGSATANQQLSLSRAKAVETYLLGKQPTLKDEQFTVKGYGESKPLAPNDGEVNWAKNRRVEFVVLNKDVLKKEVERRRLLEKPAAPADSTQKN</sequence>
<keyword evidence="2" id="KW-0813">Transport</keyword>
<evidence type="ECO:0000256" key="2">
    <source>
        <dbReference type="ARBA" id="ARBA00022448"/>
    </source>
</evidence>
<dbReference type="GO" id="GO:0009279">
    <property type="term" value="C:cell outer membrane"/>
    <property type="evidence" value="ECO:0007669"/>
    <property type="project" value="UniProtKB-SubCell"/>
</dbReference>
<reference evidence="13 14" key="1">
    <citation type="submission" date="2020-04" db="EMBL/GenBank/DDBJ databases">
        <title>Metagenomic profiling of ammonia- and methane-oxidizing microorganisms in a Dutch drinking water treatment plant.</title>
        <authorList>
            <person name="Poghosyan L."/>
            <person name="Leucker S."/>
        </authorList>
    </citation>
    <scope>NUCLEOTIDE SEQUENCE [LARGE SCALE GENOMIC DNA]</scope>
    <source>
        <strain evidence="13">S-RSF-IL-03</strain>
    </source>
</reference>
<dbReference type="PANTHER" id="PTHR30329">
    <property type="entry name" value="STATOR ELEMENT OF FLAGELLAR MOTOR COMPLEX"/>
    <property type="match status" value="1"/>
</dbReference>
<organism evidence="13 14">
    <name type="scientific">Eiseniibacteriota bacterium</name>
    <dbReference type="NCBI Taxonomy" id="2212470"/>
    <lineage>
        <taxon>Bacteria</taxon>
        <taxon>Candidatus Eiseniibacteriota</taxon>
    </lineage>
</organism>
<dbReference type="InterPro" id="IPR003367">
    <property type="entry name" value="Thrombospondin_3-like_rpt"/>
</dbReference>
<keyword evidence="8 10" id="KW-0472">Membrane</keyword>
<dbReference type="PROSITE" id="PS51123">
    <property type="entry name" value="OMPA_2"/>
    <property type="match status" value="1"/>
</dbReference>
<evidence type="ECO:0000256" key="11">
    <source>
        <dbReference type="SAM" id="SignalP"/>
    </source>
</evidence>
<dbReference type="SUPFAM" id="SSF103647">
    <property type="entry name" value="TSP type-3 repeat"/>
    <property type="match status" value="2"/>
</dbReference>
<evidence type="ECO:0000259" key="12">
    <source>
        <dbReference type="PROSITE" id="PS51123"/>
    </source>
</evidence>
<name>A0A849SZR7_UNCEI</name>
<feature type="signal peptide" evidence="11">
    <location>
        <begin position="1"/>
        <end position="21"/>
    </location>
</feature>
<dbReference type="Pfam" id="PF00691">
    <property type="entry name" value="OmpA"/>
    <property type="match status" value="1"/>
</dbReference>
<evidence type="ECO:0000256" key="6">
    <source>
        <dbReference type="ARBA" id="ARBA00023065"/>
    </source>
</evidence>
<dbReference type="Pfam" id="PF02412">
    <property type="entry name" value="TSP_3"/>
    <property type="match status" value="2"/>
</dbReference>
<evidence type="ECO:0000256" key="9">
    <source>
        <dbReference type="ARBA" id="ARBA00023237"/>
    </source>
</evidence>
<dbReference type="AlphaFoldDB" id="A0A849SZR7"/>
<evidence type="ECO:0000256" key="5">
    <source>
        <dbReference type="ARBA" id="ARBA00022729"/>
    </source>
</evidence>
<keyword evidence="7" id="KW-0626">Porin</keyword>
<dbReference type="InterPro" id="IPR050330">
    <property type="entry name" value="Bact_OuterMem_StrucFunc"/>
</dbReference>
<keyword evidence="6" id="KW-0406">Ion transport</keyword>
<evidence type="ECO:0000256" key="10">
    <source>
        <dbReference type="PROSITE-ProRule" id="PRU00473"/>
    </source>
</evidence>
<dbReference type="GO" id="GO:0007155">
    <property type="term" value="P:cell adhesion"/>
    <property type="evidence" value="ECO:0007669"/>
    <property type="project" value="InterPro"/>
</dbReference>
<dbReference type="InterPro" id="IPR006664">
    <property type="entry name" value="OMP_bac"/>
</dbReference>
<dbReference type="CDD" id="cd07185">
    <property type="entry name" value="OmpA_C-like"/>
    <property type="match status" value="1"/>
</dbReference>
<dbReference type="SUPFAM" id="SSF103088">
    <property type="entry name" value="OmpA-like"/>
    <property type="match status" value="1"/>
</dbReference>
<dbReference type="PANTHER" id="PTHR30329:SF21">
    <property type="entry name" value="LIPOPROTEIN YIAD-RELATED"/>
    <property type="match status" value="1"/>
</dbReference>
<dbReference type="Proteomes" id="UP000580839">
    <property type="component" value="Unassembled WGS sequence"/>
</dbReference>
<dbReference type="GO" id="GO:0006811">
    <property type="term" value="P:monoatomic ion transport"/>
    <property type="evidence" value="ECO:0007669"/>
    <property type="project" value="UniProtKB-KW"/>
</dbReference>